<keyword evidence="4" id="KW-1185">Reference proteome</keyword>
<feature type="chain" id="PRO_5003374104" evidence="2">
    <location>
        <begin position="20"/>
        <end position="95"/>
    </location>
</feature>
<dbReference type="HOGENOM" id="CLU_2371247_0_0_0"/>
<sequence>MKKWTSYLGMLLLSSTLIANEPIPTEIQLEDDPSTEVITPSWAVDPIGPPYSTKEPSPEMMQNKKAAAVVIGTAAAVVIGLLVSGHNTGKKAPSS</sequence>
<proteinExistence type="predicted"/>
<dbReference type="STRING" id="331113.SNE_A14980"/>
<feature type="signal peptide" evidence="2">
    <location>
        <begin position="1"/>
        <end position="19"/>
    </location>
</feature>
<protein>
    <submittedName>
        <fullName evidence="3">Uncharacterized protein</fullName>
    </submittedName>
</protein>
<feature type="transmembrane region" description="Helical" evidence="1">
    <location>
        <begin position="66"/>
        <end position="85"/>
    </location>
</feature>
<organism evidence="3 4">
    <name type="scientific">Simkania negevensis (strain ATCC VR-1471 / DSM 27360 / Z)</name>
    <dbReference type="NCBI Taxonomy" id="331113"/>
    <lineage>
        <taxon>Bacteria</taxon>
        <taxon>Pseudomonadati</taxon>
        <taxon>Chlamydiota</taxon>
        <taxon>Chlamydiia</taxon>
        <taxon>Parachlamydiales</taxon>
        <taxon>Simkaniaceae</taxon>
        <taxon>Simkania</taxon>
    </lineage>
</organism>
<accession>F8L960</accession>
<keyword evidence="2" id="KW-0732">Signal</keyword>
<dbReference type="EMBL" id="FR872582">
    <property type="protein sequence ID" value="CCB89375.1"/>
    <property type="molecule type" value="Genomic_DNA"/>
</dbReference>
<name>F8L960_SIMNZ</name>
<dbReference type="AlphaFoldDB" id="F8L960"/>
<reference evidence="3 4" key="2">
    <citation type="journal article" date="2011" name="Mol. Biol. Evol.">
        <title>Unity in variety--the pan-genome of the Chlamydiae.</title>
        <authorList>
            <person name="Collingro A."/>
            <person name="Tischler P."/>
            <person name="Weinmaier T."/>
            <person name="Penz T."/>
            <person name="Heinz E."/>
            <person name="Brunham R.C."/>
            <person name="Read T.D."/>
            <person name="Bavoil P.M."/>
            <person name="Sachse K."/>
            <person name="Kahane S."/>
            <person name="Friedman M.G."/>
            <person name="Rattei T."/>
            <person name="Myers G.S."/>
            <person name="Horn M."/>
        </authorList>
    </citation>
    <scope>NUCLEOTIDE SEQUENCE [LARGE SCALE GENOMIC DNA]</scope>
    <source>
        <strain evidence="4">ATCC VR-1471 / Z</strain>
    </source>
</reference>
<reference key="1">
    <citation type="journal article" date="2011" name="Mol. Biol. Evol.">
        <title>Unity in variety -- the pan-genome of the Chlamydiae.</title>
        <authorList>
            <person name="Collingro A."/>
            <person name="Tischler P."/>
            <person name="Weinmaier T."/>
            <person name="Penz T."/>
            <person name="Heinz E."/>
            <person name="Brunham R.C."/>
            <person name="Read T.D."/>
            <person name="Bavoil P.M."/>
            <person name="Sachse K."/>
            <person name="Kahane S."/>
            <person name="Friedman M.G."/>
            <person name="Rattei T."/>
            <person name="Myers G.S.A."/>
            <person name="Horn M."/>
        </authorList>
    </citation>
    <scope>NUCLEOTIDE SEQUENCE</scope>
    <source>
        <strain>Z</strain>
    </source>
</reference>
<gene>
    <name evidence="3" type="ordered locus">SNE_A14980</name>
</gene>
<keyword evidence="1" id="KW-0812">Transmembrane</keyword>
<dbReference type="RefSeq" id="WP_013943841.1">
    <property type="nucleotide sequence ID" value="NC_015713.1"/>
</dbReference>
<evidence type="ECO:0000313" key="4">
    <source>
        <dbReference type="Proteomes" id="UP000000496"/>
    </source>
</evidence>
<keyword evidence="1" id="KW-0472">Membrane</keyword>
<keyword evidence="1" id="KW-1133">Transmembrane helix</keyword>
<dbReference type="Proteomes" id="UP000000496">
    <property type="component" value="Chromosome gsn.131"/>
</dbReference>
<evidence type="ECO:0000256" key="2">
    <source>
        <dbReference type="SAM" id="SignalP"/>
    </source>
</evidence>
<dbReference type="KEGG" id="sng:SNE_A14980"/>
<evidence type="ECO:0000256" key="1">
    <source>
        <dbReference type="SAM" id="Phobius"/>
    </source>
</evidence>
<evidence type="ECO:0000313" key="3">
    <source>
        <dbReference type="EMBL" id="CCB89375.1"/>
    </source>
</evidence>